<evidence type="ECO:0000313" key="2">
    <source>
        <dbReference type="Proteomes" id="UP000814140"/>
    </source>
</evidence>
<name>A0ACB8TH02_9AGAM</name>
<protein>
    <submittedName>
        <fullName evidence="1">Uncharacterized protein</fullName>
    </submittedName>
</protein>
<reference evidence="1" key="2">
    <citation type="journal article" date="2022" name="New Phytol.">
        <title>Evolutionary transition to the ectomycorrhizal habit in the genomes of a hyperdiverse lineage of mushroom-forming fungi.</title>
        <authorList>
            <person name="Looney B."/>
            <person name="Miyauchi S."/>
            <person name="Morin E."/>
            <person name="Drula E."/>
            <person name="Courty P.E."/>
            <person name="Kohler A."/>
            <person name="Kuo A."/>
            <person name="LaButti K."/>
            <person name="Pangilinan J."/>
            <person name="Lipzen A."/>
            <person name="Riley R."/>
            <person name="Andreopoulos W."/>
            <person name="He G."/>
            <person name="Johnson J."/>
            <person name="Nolan M."/>
            <person name="Tritt A."/>
            <person name="Barry K.W."/>
            <person name="Grigoriev I.V."/>
            <person name="Nagy L.G."/>
            <person name="Hibbett D."/>
            <person name="Henrissat B."/>
            <person name="Matheny P.B."/>
            <person name="Labbe J."/>
            <person name="Martin F.M."/>
        </authorList>
    </citation>
    <scope>NUCLEOTIDE SEQUENCE</scope>
    <source>
        <strain evidence="1">HHB10654</strain>
    </source>
</reference>
<comment type="caution">
    <text evidence="1">The sequence shown here is derived from an EMBL/GenBank/DDBJ whole genome shotgun (WGS) entry which is preliminary data.</text>
</comment>
<keyword evidence="2" id="KW-1185">Reference proteome</keyword>
<proteinExistence type="predicted"/>
<dbReference type="Proteomes" id="UP000814140">
    <property type="component" value="Unassembled WGS sequence"/>
</dbReference>
<dbReference type="EMBL" id="MU277189">
    <property type="protein sequence ID" value="KAI0067665.1"/>
    <property type="molecule type" value="Genomic_DNA"/>
</dbReference>
<reference evidence="1" key="1">
    <citation type="submission" date="2021-03" db="EMBL/GenBank/DDBJ databases">
        <authorList>
            <consortium name="DOE Joint Genome Institute"/>
            <person name="Ahrendt S."/>
            <person name="Looney B.P."/>
            <person name="Miyauchi S."/>
            <person name="Morin E."/>
            <person name="Drula E."/>
            <person name="Courty P.E."/>
            <person name="Chicoki N."/>
            <person name="Fauchery L."/>
            <person name="Kohler A."/>
            <person name="Kuo A."/>
            <person name="Labutti K."/>
            <person name="Pangilinan J."/>
            <person name="Lipzen A."/>
            <person name="Riley R."/>
            <person name="Andreopoulos W."/>
            <person name="He G."/>
            <person name="Johnson J."/>
            <person name="Barry K.W."/>
            <person name="Grigoriev I.V."/>
            <person name="Nagy L."/>
            <person name="Hibbett D."/>
            <person name="Henrissat B."/>
            <person name="Matheny P.B."/>
            <person name="Labbe J."/>
            <person name="Martin F."/>
        </authorList>
    </citation>
    <scope>NUCLEOTIDE SEQUENCE</scope>
    <source>
        <strain evidence="1">HHB10654</strain>
    </source>
</reference>
<gene>
    <name evidence="1" type="ORF">BV25DRAFT_1819074</name>
</gene>
<organism evidence="1 2">
    <name type="scientific">Artomyces pyxidatus</name>
    <dbReference type="NCBI Taxonomy" id="48021"/>
    <lineage>
        <taxon>Eukaryota</taxon>
        <taxon>Fungi</taxon>
        <taxon>Dikarya</taxon>
        <taxon>Basidiomycota</taxon>
        <taxon>Agaricomycotina</taxon>
        <taxon>Agaricomycetes</taxon>
        <taxon>Russulales</taxon>
        <taxon>Auriscalpiaceae</taxon>
        <taxon>Artomyces</taxon>
    </lineage>
</organism>
<sequence length="634" mass="69309">MTSVDFGAPFHDTDADLILRSSDSVDFRVHTVVLRKASPIFRDFSLLSPNGTSPVHHPLLRSGGSKDGLPVLCVAEARDVLHGLLSSIFPVKVDVPADIEQAFPLFAAAYKYGMQSGLAVLRSFSSEKNSHLINAHNAFRAYCLACHYKLEEEALKAAALTLDMPLAMEDLAKALLSVVLSGASLHTLRCYRLTVLKAALAGLQLFKSLPSTSQTWQRLAIRRSSKCVVSDGDGTTPFWLARCSRTIASGVLSFADFFLECVEHASASQCVFCNGISTKTARELYDDLRQQVVACLPSVRALACNDNHVHACVPPTIKTPKYFGAPFEKRDADLIIRSSDGVDFRVYKSTMADASPVFEDMLSFPQYPSAGNLSNNDSDFRDGLPVVALTEDAQTLYTLLTVICPVDARLPTTIFDAAPILAVCQKYEMVATASHLRYIVGWGRAPVTAFREYALAVLYRLRDETQDAARRTLGGALPLDGCGVELCIVTGSALYHLAQYRLACRRAVRACILDALQERSPDMSRAAMVLQGAPGPCRDLRVGHPGQAIVPMWWDAHFRGAAQDVLDVQACPDVGLDARRQAFDHALQQHTRMSRCASCRCGVVGRRGHEFIETMQGVISDAIGQVKVDTDWYS</sequence>
<evidence type="ECO:0000313" key="1">
    <source>
        <dbReference type="EMBL" id="KAI0067665.1"/>
    </source>
</evidence>
<accession>A0ACB8TH02</accession>